<organism evidence="1 2">
    <name type="scientific">Tritrichomonas musculus</name>
    <dbReference type="NCBI Taxonomy" id="1915356"/>
    <lineage>
        <taxon>Eukaryota</taxon>
        <taxon>Metamonada</taxon>
        <taxon>Parabasalia</taxon>
        <taxon>Tritrichomonadida</taxon>
        <taxon>Tritrichomonadidae</taxon>
        <taxon>Tritrichomonas</taxon>
    </lineage>
</organism>
<name>A0ABR2HXG9_9EUKA</name>
<gene>
    <name evidence="1" type="ORF">M9Y10_016556</name>
</gene>
<sequence>MTHHPSVVVLGHELGHLLQTLVKFDDIFIGTDENEWESNWFEMSQEEYQNKFININTQITDEIKKMFPEFKPVASSNFKCVIQNYLDNLIVSISNRFAKIRLLKSILTQLV</sequence>
<comment type="caution">
    <text evidence="1">The sequence shown here is derived from an EMBL/GenBank/DDBJ whole genome shotgun (WGS) entry which is preliminary data.</text>
</comment>
<evidence type="ECO:0000313" key="2">
    <source>
        <dbReference type="Proteomes" id="UP001470230"/>
    </source>
</evidence>
<proteinExistence type="predicted"/>
<protein>
    <submittedName>
        <fullName evidence="1">Uncharacterized protein</fullName>
    </submittedName>
</protein>
<evidence type="ECO:0000313" key="1">
    <source>
        <dbReference type="EMBL" id="KAK8854007.1"/>
    </source>
</evidence>
<keyword evidence="2" id="KW-1185">Reference proteome</keyword>
<dbReference type="EMBL" id="JAPFFF010000021">
    <property type="protein sequence ID" value="KAK8854007.1"/>
    <property type="molecule type" value="Genomic_DNA"/>
</dbReference>
<accession>A0ABR2HXG9</accession>
<dbReference type="Proteomes" id="UP001470230">
    <property type="component" value="Unassembled WGS sequence"/>
</dbReference>
<reference evidence="1 2" key="1">
    <citation type="submission" date="2024-04" db="EMBL/GenBank/DDBJ databases">
        <title>Tritrichomonas musculus Genome.</title>
        <authorList>
            <person name="Alves-Ferreira E."/>
            <person name="Grigg M."/>
            <person name="Lorenzi H."/>
            <person name="Galac M."/>
        </authorList>
    </citation>
    <scope>NUCLEOTIDE SEQUENCE [LARGE SCALE GENOMIC DNA]</scope>
    <source>
        <strain evidence="1 2">EAF2021</strain>
    </source>
</reference>